<feature type="transmembrane region" description="Helical" evidence="1">
    <location>
        <begin position="37"/>
        <end position="57"/>
    </location>
</feature>
<keyword evidence="1" id="KW-0812">Transmembrane</keyword>
<reference evidence="3" key="1">
    <citation type="journal article" date="2019" name="Int. J. Syst. Evol. Microbiol.">
        <title>The Global Catalogue of Microorganisms (GCM) 10K type strain sequencing project: providing services to taxonomists for standard genome sequencing and annotation.</title>
        <authorList>
            <consortium name="The Broad Institute Genomics Platform"/>
            <consortium name="The Broad Institute Genome Sequencing Center for Infectious Disease"/>
            <person name="Wu L."/>
            <person name="Ma J."/>
        </authorList>
    </citation>
    <scope>NUCLEOTIDE SEQUENCE [LARGE SCALE GENOMIC DNA]</scope>
    <source>
        <strain evidence="3">CGMCC 1.13574</strain>
    </source>
</reference>
<name>A0ABV9NHU8_9GAMM</name>
<dbReference type="RefSeq" id="WP_377003887.1">
    <property type="nucleotide sequence ID" value="NZ_JBHSGG010000017.1"/>
</dbReference>
<evidence type="ECO:0000313" key="3">
    <source>
        <dbReference type="Proteomes" id="UP001595892"/>
    </source>
</evidence>
<evidence type="ECO:0000256" key="1">
    <source>
        <dbReference type="SAM" id="Phobius"/>
    </source>
</evidence>
<keyword evidence="1" id="KW-1133">Transmembrane helix</keyword>
<gene>
    <name evidence="2" type="ORF">ACFO3Q_06785</name>
</gene>
<proteinExistence type="predicted"/>
<keyword evidence="1" id="KW-0472">Membrane</keyword>
<organism evidence="2 3">
    <name type="scientific">Coralloluteibacterium thermophilum</name>
    <dbReference type="NCBI Taxonomy" id="2707049"/>
    <lineage>
        <taxon>Bacteria</taxon>
        <taxon>Pseudomonadati</taxon>
        <taxon>Pseudomonadota</taxon>
        <taxon>Gammaproteobacteria</taxon>
        <taxon>Lysobacterales</taxon>
        <taxon>Lysobacteraceae</taxon>
        <taxon>Coralloluteibacterium</taxon>
    </lineage>
</organism>
<accession>A0ABV9NHU8</accession>
<sequence length="72" mass="7627">MPRLLIAATLAALLGALCMVGVYHLTLQDTQLRPTPLAWTLLVAGKLFVFAAVAMAMHALRSRRRAAGPGGD</sequence>
<dbReference type="EMBL" id="JBHSGG010000017">
    <property type="protein sequence ID" value="MFC4727876.1"/>
    <property type="molecule type" value="Genomic_DNA"/>
</dbReference>
<evidence type="ECO:0000313" key="2">
    <source>
        <dbReference type="EMBL" id="MFC4727876.1"/>
    </source>
</evidence>
<comment type="caution">
    <text evidence="2">The sequence shown here is derived from an EMBL/GenBank/DDBJ whole genome shotgun (WGS) entry which is preliminary data.</text>
</comment>
<protein>
    <submittedName>
        <fullName evidence="2">Uncharacterized protein</fullName>
    </submittedName>
</protein>
<dbReference type="Proteomes" id="UP001595892">
    <property type="component" value="Unassembled WGS sequence"/>
</dbReference>
<keyword evidence="3" id="KW-1185">Reference proteome</keyword>